<dbReference type="SUPFAM" id="SSF49562">
    <property type="entry name" value="C2 domain (Calcium/lipid-binding domain, CaLB)"/>
    <property type="match status" value="1"/>
</dbReference>
<evidence type="ECO:0000313" key="7">
    <source>
        <dbReference type="Proteomes" id="UP000678393"/>
    </source>
</evidence>
<dbReference type="SUPFAM" id="SSF48371">
    <property type="entry name" value="ARM repeat"/>
    <property type="match status" value="1"/>
</dbReference>
<feature type="non-terminal residue" evidence="6">
    <location>
        <position position="1"/>
    </location>
</feature>
<dbReference type="Pfam" id="PF16172">
    <property type="entry name" value="DOCK_N"/>
    <property type="match status" value="2"/>
</dbReference>
<name>A0A8S3YXA1_9EUPU</name>
<dbReference type="AlphaFoldDB" id="A0A8S3YXA1"/>
<evidence type="ECO:0000313" key="6">
    <source>
        <dbReference type="EMBL" id="CAG5118886.1"/>
    </source>
</evidence>
<evidence type="ECO:0000259" key="5">
    <source>
        <dbReference type="PROSITE" id="PS51650"/>
    </source>
</evidence>
<keyword evidence="2" id="KW-0963">Cytoplasm</keyword>
<comment type="subcellular location">
    <subcellularLocation>
        <location evidence="1">Cytoplasm</location>
    </subcellularLocation>
</comment>
<proteinExistence type="inferred from homology"/>
<dbReference type="InterPro" id="IPR042455">
    <property type="entry name" value="DOCK_N_sub1"/>
</dbReference>
<keyword evidence="3" id="KW-0597">Phosphoprotein</keyword>
<reference evidence="6" key="1">
    <citation type="submission" date="2021-04" db="EMBL/GenBank/DDBJ databases">
        <authorList>
            <consortium name="Molecular Ecology Group"/>
        </authorList>
    </citation>
    <scope>NUCLEOTIDE SEQUENCE</scope>
</reference>
<dbReference type="Pfam" id="PF14429">
    <property type="entry name" value="DOCK-C2"/>
    <property type="match status" value="1"/>
</dbReference>
<dbReference type="PANTHER" id="PTHR45653:SF12">
    <property type="entry name" value="SPONGE, ISOFORM E"/>
    <property type="match status" value="1"/>
</dbReference>
<evidence type="ECO:0000256" key="4">
    <source>
        <dbReference type="PROSITE-ProRule" id="PRU00983"/>
    </source>
</evidence>
<gene>
    <name evidence="6" type="ORF">CUNI_LOCUS4444</name>
</gene>
<dbReference type="GO" id="GO:0031267">
    <property type="term" value="F:small GTPase binding"/>
    <property type="evidence" value="ECO:0007669"/>
    <property type="project" value="TreeGrafter"/>
</dbReference>
<protein>
    <recommendedName>
        <fullName evidence="5">C2 DOCK-type domain-containing protein</fullName>
    </recommendedName>
</protein>
<comment type="caution">
    <text evidence="6">The sequence shown here is derived from an EMBL/GenBank/DDBJ whole genome shotgun (WGS) entry which is preliminary data.</text>
</comment>
<evidence type="ECO:0000256" key="2">
    <source>
        <dbReference type="ARBA" id="ARBA00022490"/>
    </source>
</evidence>
<keyword evidence="7" id="KW-1185">Reference proteome</keyword>
<dbReference type="Gene3D" id="2.60.40.150">
    <property type="entry name" value="C2 domain"/>
    <property type="match status" value="1"/>
</dbReference>
<dbReference type="GO" id="GO:0007264">
    <property type="term" value="P:small GTPase-mediated signal transduction"/>
    <property type="evidence" value="ECO:0007669"/>
    <property type="project" value="InterPro"/>
</dbReference>
<accession>A0A8S3YXA1</accession>
<dbReference type="Proteomes" id="UP000678393">
    <property type="component" value="Unassembled WGS sequence"/>
</dbReference>
<dbReference type="PANTHER" id="PTHR45653">
    <property type="entry name" value="DEDICATOR OF CYTOKINESIS"/>
    <property type="match status" value="1"/>
</dbReference>
<feature type="domain" description="C2 DOCK-type" evidence="5">
    <location>
        <begin position="292"/>
        <end position="467"/>
    </location>
</feature>
<evidence type="ECO:0000256" key="3">
    <source>
        <dbReference type="ARBA" id="ARBA00022553"/>
    </source>
</evidence>
<dbReference type="InterPro" id="IPR016024">
    <property type="entry name" value="ARM-type_fold"/>
</dbReference>
<dbReference type="GO" id="GO:0005737">
    <property type="term" value="C:cytoplasm"/>
    <property type="evidence" value="ECO:0007669"/>
    <property type="project" value="UniProtKB-SubCell"/>
</dbReference>
<dbReference type="InterPro" id="IPR032376">
    <property type="entry name" value="DOCK_N"/>
</dbReference>
<dbReference type="PROSITE" id="PS51650">
    <property type="entry name" value="C2_DOCK"/>
    <property type="match status" value="1"/>
</dbReference>
<dbReference type="InterPro" id="IPR056372">
    <property type="entry name" value="TPR_DOCK"/>
</dbReference>
<dbReference type="OrthoDB" id="18896at2759"/>
<dbReference type="EMBL" id="CAJHNH020000624">
    <property type="protein sequence ID" value="CAG5118886.1"/>
    <property type="molecule type" value="Genomic_DNA"/>
</dbReference>
<dbReference type="Gene3D" id="1.20.1270.350">
    <property type="entry name" value="Dedicator of cytokinesis N-terminal subdomain"/>
    <property type="match status" value="1"/>
</dbReference>
<dbReference type="GO" id="GO:0005886">
    <property type="term" value="C:plasma membrane"/>
    <property type="evidence" value="ECO:0007669"/>
    <property type="project" value="TreeGrafter"/>
</dbReference>
<dbReference type="InterPro" id="IPR027007">
    <property type="entry name" value="C2_DOCK-type_domain"/>
</dbReference>
<evidence type="ECO:0000256" key="1">
    <source>
        <dbReference type="ARBA" id="ARBA00004496"/>
    </source>
</evidence>
<sequence length="1019" mass="117788">MQELAKFRQNLLSDTLTKEHAEEIKHQVVTMIDWGNRQLGLDLVPRVHYQQADPDKVSVVEMFRIHERSVQNCRAAWPDGIVRVKAREKQEEAIHHLLVNVYSFACNIGDPAEVLMSLYDNRDGKFLSEKFVMLFTRDGQKESGDKTIFSTIFTDLSSDDIKKDLYLVLQIFRKGSNKKGTNIQYRLPYGVSVLSLRDLYQISTELEYFLRVQSVDREPFSTLHENLIKRQTNLVGRTSATDRHNQEIMLSLKILHGDIKTVRVENPILFSRGAVLTQRIGFSDFINPGEIRNDLYLTLHGAEFEKGTKRAPKNVEVHLAVYNDKYELIKDCVLAANGENLKSSFSSYVLYHNNKPEWNETIRLSVPIEKFNMSHIRLDIYHCSDQKKIKKLYGFAYLSVTTKENTTRLDGKYDLCIYRCDSVAKIKNYLRIPSRRDEFIDYTLPETNSKTYPHSNKEYITIETLLCSTKFAQKAELLSVLQWASNPDLAKTIPQHLEQLLTLKGQELIRYLQDILDALFNMLTSGEGQPVSFAANIFDALVRIFSLLHEEMFEKFSFVLEDYLEKSFSSPLAHRELIQCLQTQVEKFYTTGSSELPSKRVFKVLGDIFKFSVKSCMLSQRIYGASSVIEFRDNITKVFETFGKVLQSQEIGLQKAQRQLLKNLHKVYIPLYFVISNSELGQLVVYILQRINTKPGWPVIKAKTVFIKNTVNSQLLLDSSSRSLLLPLILGHLKKCLIMQYNLELTASTLGDLLSTVYKLTETCDVKEEVTKIVQGLFDVIVKTLETLSGSKRRLCGNLLVACLTEMLRLMDAQHYQKLMSGYAKPKPLKEFLDHVLIVFCTLLRSDYLPPDWITMRMLTNNVILTAIHYIADNLTINFLQGADFDRELWQHFFLLTVDFICQSALQLEKYSEAKSSQVKSKYDDMRVPVGFLMYSLWNQLGSNKQHLMLDLIGPFLRVTMVPQPELRKATIPIFFDIVHCEYQINQHVCRVENRMVQELDYLVLEHYGDVEYKQQFQS</sequence>
<dbReference type="InterPro" id="IPR026791">
    <property type="entry name" value="DOCK"/>
</dbReference>
<dbReference type="InterPro" id="IPR035892">
    <property type="entry name" value="C2_domain_sf"/>
</dbReference>
<comment type="similarity">
    <text evidence="4">Belongs to the DOCK family.</text>
</comment>
<dbReference type="Pfam" id="PF23554">
    <property type="entry name" value="TPR_DOCK"/>
    <property type="match status" value="1"/>
</dbReference>
<organism evidence="6 7">
    <name type="scientific">Candidula unifasciata</name>
    <dbReference type="NCBI Taxonomy" id="100452"/>
    <lineage>
        <taxon>Eukaryota</taxon>
        <taxon>Metazoa</taxon>
        <taxon>Spiralia</taxon>
        <taxon>Lophotrochozoa</taxon>
        <taxon>Mollusca</taxon>
        <taxon>Gastropoda</taxon>
        <taxon>Heterobranchia</taxon>
        <taxon>Euthyneura</taxon>
        <taxon>Panpulmonata</taxon>
        <taxon>Eupulmonata</taxon>
        <taxon>Stylommatophora</taxon>
        <taxon>Helicina</taxon>
        <taxon>Helicoidea</taxon>
        <taxon>Geomitridae</taxon>
        <taxon>Candidula</taxon>
    </lineage>
</organism>
<dbReference type="GO" id="GO:0005085">
    <property type="term" value="F:guanyl-nucleotide exchange factor activity"/>
    <property type="evidence" value="ECO:0007669"/>
    <property type="project" value="InterPro"/>
</dbReference>